<dbReference type="RefSeq" id="WP_046391795.1">
    <property type="nucleotide sequence ID" value="NZ_JADFAY010000007.1"/>
</dbReference>
<keyword evidence="1" id="KW-0732">Signal</keyword>
<dbReference type="Gene3D" id="3.40.190.10">
    <property type="entry name" value="Periplasmic binding protein-like II"/>
    <property type="match status" value="2"/>
</dbReference>
<comment type="caution">
    <text evidence="2">The sequence shown here is derived from an EMBL/GenBank/DDBJ whole genome shotgun (WGS) entry which is preliminary data.</text>
</comment>
<evidence type="ECO:0000313" key="3">
    <source>
        <dbReference type="Proteomes" id="UP000483839"/>
    </source>
</evidence>
<dbReference type="PROSITE" id="PS51257">
    <property type="entry name" value="PROKAR_LIPOPROTEIN"/>
    <property type="match status" value="1"/>
</dbReference>
<reference evidence="2 3" key="1">
    <citation type="submission" date="2019-11" db="EMBL/GenBank/DDBJ databases">
        <title>Streptococcus uberis isolated from clinical mastitis cases on a southeastern Queensland dairy.</title>
        <authorList>
            <person name="Workentine M.L."/>
            <person name="Price R."/>
            <person name="Olchowy T."/>
        </authorList>
    </citation>
    <scope>NUCLEOTIDE SEQUENCE [LARGE SCALE GENOMIC DNA]</scope>
    <source>
        <strain evidence="2 3">OLC4459-A17</strain>
    </source>
</reference>
<name>A0A6L6G9A3_STRUB</name>
<dbReference type="Proteomes" id="UP000483839">
    <property type="component" value="Unassembled WGS sequence"/>
</dbReference>
<dbReference type="SUPFAM" id="SSF53850">
    <property type="entry name" value="Periplasmic binding protein-like II"/>
    <property type="match status" value="1"/>
</dbReference>
<feature type="signal peptide" evidence="1">
    <location>
        <begin position="1"/>
        <end position="20"/>
    </location>
</feature>
<dbReference type="EMBL" id="WLXI01000049">
    <property type="protein sequence ID" value="MTD02055.1"/>
    <property type="molecule type" value="Genomic_DNA"/>
</dbReference>
<dbReference type="InterPro" id="IPR050490">
    <property type="entry name" value="Bact_solute-bd_prot1"/>
</dbReference>
<accession>A0A6L6G9A3</accession>
<organism evidence="2 3">
    <name type="scientific">Streptococcus uberis</name>
    <dbReference type="NCBI Taxonomy" id="1349"/>
    <lineage>
        <taxon>Bacteria</taxon>
        <taxon>Bacillati</taxon>
        <taxon>Bacillota</taxon>
        <taxon>Bacilli</taxon>
        <taxon>Lactobacillales</taxon>
        <taxon>Streptococcaceae</taxon>
        <taxon>Streptococcus</taxon>
    </lineage>
</organism>
<sequence>MKKRWIASSVIVLASTIVLGACGSKNTVSSPDYELKKVSFPLKDKVTLKFMTSSSTLAPKDPNQKLILKRLEKETGVKIEWTNYQSDFAEKRNLDISSGDLPDAIHNDGASDVELMSWAKQGVIVPVEDLIKKYMPNLQKVLDEKPEYKSMITAPDGHIYSFPWIEELGEGKESIHSVNDMAWINKAWLDKLGLKMPQTTDELVKVLEAFKTQDPNGNGKADEIPMSFINKPGNEDFKVLFGSFGEGDNDDHLIVSNDNKVDFTADNDSYKEGVAFMRSLQEKGLIDSEAFEQDWNTYIAKGGEDLYGVYFTWDKNNISKNKSDYEVLPVLAGPNGQKNVTRTNNVGFSRDRMVITSANKNLELTAKWIDQQYAPLQSVQNNWGTYGDKKQQNIFAFDKNQKMLKHLPLEGTAPTEIRQKTEVGGPLAILDSYYGKVTTMPDDAKWRLDILKENYVPYMKNESIYPKIFMKEKDLDKIAQIEADMNDYIARKRAEWITKGGIDKEWESYKKELERYGLTEWLTIKQKYYDDYVKTKDKE</sequence>
<dbReference type="PANTHER" id="PTHR43649:SF17">
    <property type="entry name" value="ABC TRANSPORTER SOLUTE BINDING PROTEIN-SUGAR TRANSPORT"/>
    <property type="match status" value="1"/>
</dbReference>
<gene>
    <name evidence="2" type="ORF">GKS16_07200</name>
</gene>
<proteinExistence type="predicted"/>
<evidence type="ECO:0000313" key="2">
    <source>
        <dbReference type="EMBL" id="MTD02055.1"/>
    </source>
</evidence>
<dbReference type="AlphaFoldDB" id="A0A6L6G9A3"/>
<evidence type="ECO:0000256" key="1">
    <source>
        <dbReference type="SAM" id="SignalP"/>
    </source>
</evidence>
<dbReference type="CDD" id="cd13581">
    <property type="entry name" value="PBP2_AlgQ_like_2"/>
    <property type="match status" value="1"/>
</dbReference>
<protein>
    <submittedName>
        <fullName evidence="2">Extracellular solute-binding protein</fullName>
    </submittedName>
</protein>
<dbReference type="PANTHER" id="PTHR43649">
    <property type="entry name" value="ARABINOSE-BINDING PROTEIN-RELATED"/>
    <property type="match status" value="1"/>
</dbReference>
<feature type="chain" id="PRO_5039566489" evidence="1">
    <location>
        <begin position="21"/>
        <end position="539"/>
    </location>
</feature>